<keyword evidence="4" id="KW-0067">ATP-binding</keyword>
<name>A0AAN6ZXW1_9PEZI</name>
<evidence type="ECO:0000313" key="8">
    <source>
        <dbReference type="Proteomes" id="UP001302745"/>
    </source>
</evidence>
<dbReference type="PANTHER" id="PTHR42921">
    <property type="entry name" value="ACETOACETYL-COA SYNTHETASE"/>
    <property type="match status" value="1"/>
</dbReference>
<keyword evidence="3" id="KW-0547">Nucleotide-binding</keyword>
<feature type="domain" description="AMP-dependent synthetase/ligase" evidence="5">
    <location>
        <begin position="116"/>
        <end position="436"/>
    </location>
</feature>
<dbReference type="InterPro" id="IPR005914">
    <property type="entry name" value="Acac_CoA_synth"/>
</dbReference>
<dbReference type="GO" id="GO:0030729">
    <property type="term" value="F:acetoacetate-CoA ligase activity"/>
    <property type="evidence" value="ECO:0007669"/>
    <property type="project" value="InterPro"/>
</dbReference>
<dbReference type="GO" id="GO:0005524">
    <property type="term" value="F:ATP binding"/>
    <property type="evidence" value="ECO:0007669"/>
    <property type="project" value="UniProtKB-KW"/>
</dbReference>
<evidence type="ECO:0000313" key="7">
    <source>
        <dbReference type="EMBL" id="KAK4154194.1"/>
    </source>
</evidence>
<keyword evidence="8" id="KW-1185">Reference proteome</keyword>
<dbReference type="InterPro" id="IPR042099">
    <property type="entry name" value="ANL_N_sf"/>
</dbReference>
<dbReference type="InterPro" id="IPR000873">
    <property type="entry name" value="AMP-dep_synth/lig_dom"/>
</dbReference>
<evidence type="ECO:0000259" key="6">
    <source>
        <dbReference type="Pfam" id="PF16177"/>
    </source>
</evidence>
<gene>
    <name evidence="7" type="ORF">C8A00DRAFT_33019</name>
</gene>
<evidence type="ECO:0000259" key="5">
    <source>
        <dbReference type="Pfam" id="PF00501"/>
    </source>
</evidence>
<proteinExistence type="inferred from homology"/>
<dbReference type="SUPFAM" id="SSF56801">
    <property type="entry name" value="Acetyl-CoA synthetase-like"/>
    <property type="match status" value="1"/>
</dbReference>
<evidence type="ECO:0000256" key="2">
    <source>
        <dbReference type="ARBA" id="ARBA00022598"/>
    </source>
</evidence>
<dbReference type="AlphaFoldDB" id="A0AAN6ZXW1"/>
<dbReference type="GO" id="GO:0006629">
    <property type="term" value="P:lipid metabolic process"/>
    <property type="evidence" value="ECO:0007669"/>
    <property type="project" value="InterPro"/>
</dbReference>
<accession>A0AAN6ZXW1</accession>
<comment type="caution">
    <text evidence="7">The sequence shown here is derived from an EMBL/GenBank/DDBJ whole genome shotgun (WGS) entry which is preliminary data.</text>
</comment>
<organism evidence="7 8">
    <name type="scientific">Chaetomidium leptoderma</name>
    <dbReference type="NCBI Taxonomy" id="669021"/>
    <lineage>
        <taxon>Eukaryota</taxon>
        <taxon>Fungi</taxon>
        <taxon>Dikarya</taxon>
        <taxon>Ascomycota</taxon>
        <taxon>Pezizomycotina</taxon>
        <taxon>Sordariomycetes</taxon>
        <taxon>Sordariomycetidae</taxon>
        <taxon>Sordariales</taxon>
        <taxon>Chaetomiaceae</taxon>
        <taxon>Chaetomidium</taxon>
    </lineage>
</organism>
<dbReference type="Gene3D" id="3.30.300.30">
    <property type="match status" value="1"/>
</dbReference>
<evidence type="ECO:0008006" key="9">
    <source>
        <dbReference type="Google" id="ProtNLM"/>
    </source>
</evidence>
<reference evidence="7" key="2">
    <citation type="submission" date="2023-05" db="EMBL/GenBank/DDBJ databases">
        <authorList>
            <consortium name="Lawrence Berkeley National Laboratory"/>
            <person name="Steindorff A."/>
            <person name="Hensen N."/>
            <person name="Bonometti L."/>
            <person name="Westerberg I."/>
            <person name="Brannstrom I.O."/>
            <person name="Guillou S."/>
            <person name="Cros-Aarteil S."/>
            <person name="Calhoun S."/>
            <person name="Haridas S."/>
            <person name="Kuo A."/>
            <person name="Mondo S."/>
            <person name="Pangilinan J."/>
            <person name="Riley R."/>
            <person name="Labutti K."/>
            <person name="Andreopoulos B."/>
            <person name="Lipzen A."/>
            <person name="Chen C."/>
            <person name="Yanf M."/>
            <person name="Daum C."/>
            <person name="Ng V."/>
            <person name="Clum A."/>
            <person name="Ohm R."/>
            <person name="Martin F."/>
            <person name="Silar P."/>
            <person name="Natvig D."/>
            <person name="Lalanne C."/>
            <person name="Gautier V."/>
            <person name="Ament-Velasquez S.L."/>
            <person name="Kruys A."/>
            <person name="Hutchinson M.I."/>
            <person name="Powell A.J."/>
            <person name="Barry K."/>
            <person name="Miller A.N."/>
            <person name="Grigoriev I.V."/>
            <person name="Debuchy R."/>
            <person name="Gladieux P."/>
            <person name="Thoren M.H."/>
            <person name="Johannesson H."/>
        </authorList>
    </citation>
    <scope>NUCLEOTIDE SEQUENCE</scope>
    <source>
        <strain evidence="7">CBS 538.74</strain>
    </source>
</reference>
<evidence type="ECO:0000256" key="4">
    <source>
        <dbReference type="ARBA" id="ARBA00022840"/>
    </source>
</evidence>
<feature type="domain" description="Acetyl-coenzyme A synthetase N-terminal" evidence="6">
    <location>
        <begin position="35"/>
        <end position="92"/>
    </location>
</feature>
<dbReference type="InterPro" id="IPR020845">
    <property type="entry name" value="AMP-binding_CS"/>
</dbReference>
<evidence type="ECO:0000256" key="1">
    <source>
        <dbReference type="ARBA" id="ARBA00006432"/>
    </source>
</evidence>
<dbReference type="Pfam" id="PF16177">
    <property type="entry name" value="ACAS_N"/>
    <property type="match status" value="1"/>
</dbReference>
<sequence length="694" mass="75834">MTAAELWRHASPETTQMWRFLEHVNSKYGLHLKDYPDLYKWSVDNVADFWGDVWHFAGIKASKPFDEVMPLEAPMFPRPDFFAGARLNFAENLLFPANAEIDESATAVLTATEDESNLTETSWAELRDQVRQCSNALRAAGVKENSVVAGFVANHVQALVALLSAAAIGAIWTGISPDNGVSAVLDRLVQIRPQVLFTDNATLYNGKEWSGKAKTLDVVEQLKKHGLEQVVVIESLKNVETGLDEIRAKGVKAEQYGAFLNSSPDSPLVFNQLPPSHPLYVLYSSGTTGLPKAIVHTAAGTLLQHKKEHFLHCSLSPSSRMLYYTTTSWMMHHWSVSALACGASLVLYSGSPFKPHGYASIPRLLSSLGVTHFGTSAAYLTTLEANDVRPVTDPSLDLSALEAIYSTASPLPPSTFTFIYDAFPRHINLASITGGTDIISLFGPPCPLLPVRAGEVQCAGLGMALGVVDSASDPETPEFIVDDDAATGTPGDLVCTKPFPCQPLTFFSSSGEEEEGQAKYRAAYFERFPGLWHHGDFVRMDPRTGGLVMLGRSDGVLKPAGVRFGSAEIYNVLTRFFAADIADAVCVGRRRESDRDETVCLFVVMADDPKRLFDDGLRRRIVDVVRRELSPRHVPGVIEEAGGGVPKTGNGKKIEVAVKQILSGMPVRTNASVANPEALDWFREWARRENELPN</sequence>
<dbReference type="InterPro" id="IPR045851">
    <property type="entry name" value="AMP-bd_C_sf"/>
</dbReference>
<dbReference type="Proteomes" id="UP001302745">
    <property type="component" value="Unassembled WGS sequence"/>
</dbReference>
<evidence type="ECO:0000256" key="3">
    <source>
        <dbReference type="ARBA" id="ARBA00022741"/>
    </source>
</evidence>
<dbReference type="EMBL" id="MU856918">
    <property type="protein sequence ID" value="KAK4154194.1"/>
    <property type="molecule type" value="Genomic_DNA"/>
</dbReference>
<dbReference type="PROSITE" id="PS00455">
    <property type="entry name" value="AMP_BINDING"/>
    <property type="match status" value="1"/>
</dbReference>
<dbReference type="NCBIfam" id="TIGR01217">
    <property type="entry name" value="ac_ac_CoA_syn"/>
    <property type="match status" value="1"/>
</dbReference>
<comment type="similarity">
    <text evidence="1">Belongs to the ATP-dependent AMP-binding enzyme family.</text>
</comment>
<dbReference type="InterPro" id="IPR032387">
    <property type="entry name" value="ACAS_N"/>
</dbReference>
<dbReference type="Gene3D" id="3.40.50.12780">
    <property type="entry name" value="N-terminal domain of ligase-like"/>
    <property type="match status" value="1"/>
</dbReference>
<reference evidence="7" key="1">
    <citation type="journal article" date="2023" name="Mol. Phylogenet. Evol.">
        <title>Genome-scale phylogeny and comparative genomics of the fungal order Sordariales.</title>
        <authorList>
            <person name="Hensen N."/>
            <person name="Bonometti L."/>
            <person name="Westerberg I."/>
            <person name="Brannstrom I.O."/>
            <person name="Guillou S."/>
            <person name="Cros-Aarteil S."/>
            <person name="Calhoun S."/>
            <person name="Haridas S."/>
            <person name="Kuo A."/>
            <person name="Mondo S."/>
            <person name="Pangilinan J."/>
            <person name="Riley R."/>
            <person name="LaButti K."/>
            <person name="Andreopoulos B."/>
            <person name="Lipzen A."/>
            <person name="Chen C."/>
            <person name="Yan M."/>
            <person name="Daum C."/>
            <person name="Ng V."/>
            <person name="Clum A."/>
            <person name="Steindorff A."/>
            <person name="Ohm R.A."/>
            <person name="Martin F."/>
            <person name="Silar P."/>
            <person name="Natvig D.O."/>
            <person name="Lalanne C."/>
            <person name="Gautier V."/>
            <person name="Ament-Velasquez S.L."/>
            <person name="Kruys A."/>
            <person name="Hutchinson M.I."/>
            <person name="Powell A.J."/>
            <person name="Barry K."/>
            <person name="Miller A.N."/>
            <person name="Grigoriev I.V."/>
            <person name="Debuchy R."/>
            <person name="Gladieux P."/>
            <person name="Hiltunen Thoren M."/>
            <person name="Johannesson H."/>
        </authorList>
    </citation>
    <scope>NUCLEOTIDE SEQUENCE</scope>
    <source>
        <strain evidence="7">CBS 538.74</strain>
    </source>
</reference>
<protein>
    <recommendedName>
        <fullName evidence="9">Acetoacetyl-CoA synthase</fullName>
    </recommendedName>
</protein>
<keyword evidence="2" id="KW-0436">Ligase</keyword>
<dbReference type="PANTHER" id="PTHR42921:SF1">
    <property type="entry name" value="ACETOACETYL-COA SYNTHETASE"/>
    <property type="match status" value="1"/>
</dbReference>
<dbReference type="NCBIfam" id="NF002937">
    <property type="entry name" value="PRK03584.1"/>
    <property type="match status" value="1"/>
</dbReference>
<dbReference type="Pfam" id="PF00501">
    <property type="entry name" value="AMP-binding"/>
    <property type="match status" value="1"/>
</dbReference>